<evidence type="ECO:0000313" key="10">
    <source>
        <dbReference type="EMBL" id="PRX12846.1"/>
    </source>
</evidence>
<name>A0A084JVE1_NONUL</name>
<comment type="subcellular location">
    <subcellularLocation>
        <location evidence="1">Cell envelope</location>
    </subcellularLocation>
</comment>
<evidence type="ECO:0000313" key="11">
    <source>
        <dbReference type="Proteomes" id="UP000028531"/>
    </source>
</evidence>
<dbReference type="PANTHER" id="PTHR30600">
    <property type="entry name" value="CYTOCHROME C PEROXIDASE-RELATED"/>
    <property type="match status" value="1"/>
</dbReference>
<gene>
    <name evidence="9" type="ORF">IL45_12410</name>
    <name evidence="10" type="ORF">LY02_02498</name>
</gene>
<feature type="domain" description="Cytochrome c" evidence="8">
    <location>
        <begin position="453"/>
        <end position="596"/>
    </location>
</feature>
<dbReference type="EMBL" id="JPJI01000032">
    <property type="protein sequence ID" value="KEZ92925.1"/>
    <property type="molecule type" value="Genomic_DNA"/>
</dbReference>
<dbReference type="RefSeq" id="WP_036584349.1">
    <property type="nucleotide sequence ID" value="NZ_JPJI01000032.1"/>
</dbReference>
<organism evidence="9 11">
    <name type="scientific">Nonlabens ulvanivorans</name>
    <name type="common">Persicivirga ulvanivorans</name>
    <dbReference type="NCBI Taxonomy" id="906888"/>
    <lineage>
        <taxon>Bacteria</taxon>
        <taxon>Pseudomonadati</taxon>
        <taxon>Bacteroidota</taxon>
        <taxon>Flavobacteriia</taxon>
        <taxon>Flavobacteriales</taxon>
        <taxon>Flavobacteriaceae</taxon>
        <taxon>Nonlabens</taxon>
    </lineage>
</organism>
<dbReference type="GO" id="GO:0046872">
    <property type="term" value="F:metal ion binding"/>
    <property type="evidence" value="ECO:0007669"/>
    <property type="project" value="UniProtKB-KW"/>
</dbReference>
<keyword evidence="6 7" id="KW-0408">Iron</keyword>
<dbReference type="InterPro" id="IPR009056">
    <property type="entry name" value="Cyt_c-like_dom"/>
</dbReference>
<evidence type="ECO:0000256" key="3">
    <source>
        <dbReference type="ARBA" id="ARBA00022723"/>
    </source>
</evidence>
<dbReference type="PANTHER" id="PTHR30600:SF10">
    <property type="entry name" value="BLL6722 PROTEIN"/>
    <property type="match status" value="1"/>
</dbReference>
<protein>
    <submittedName>
        <fullName evidence="10">Cytochrome c peroxidase</fullName>
    </submittedName>
    <submittedName>
        <fullName evidence="9">Methylamine utilization protein</fullName>
    </submittedName>
</protein>
<dbReference type="Proteomes" id="UP000239997">
    <property type="component" value="Unassembled WGS sequence"/>
</dbReference>
<dbReference type="Proteomes" id="UP000028531">
    <property type="component" value="Unassembled WGS sequence"/>
</dbReference>
<evidence type="ECO:0000256" key="5">
    <source>
        <dbReference type="ARBA" id="ARBA00023002"/>
    </source>
</evidence>
<dbReference type="AlphaFoldDB" id="A0A084JVE1"/>
<dbReference type="GO" id="GO:0004130">
    <property type="term" value="F:cytochrome-c peroxidase activity"/>
    <property type="evidence" value="ECO:0007669"/>
    <property type="project" value="TreeGrafter"/>
</dbReference>
<dbReference type="GO" id="GO:0009055">
    <property type="term" value="F:electron transfer activity"/>
    <property type="evidence" value="ECO:0007669"/>
    <property type="project" value="InterPro"/>
</dbReference>
<keyword evidence="5" id="KW-0560">Oxidoreductase</keyword>
<dbReference type="PROSITE" id="PS51257">
    <property type="entry name" value="PROKAR_LIPOPROTEIN"/>
    <property type="match status" value="1"/>
</dbReference>
<evidence type="ECO:0000256" key="4">
    <source>
        <dbReference type="ARBA" id="ARBA00022729"/>
    </source>
</evidence>
<evidence type="ECO:0000313" key="9">
    <source>
        <dbReference type="EMBL" id="KEZ92925.1"/>
    </source>
</evidence>
<evidence type="ECO:0000313" key="12">
    <source>
        <dbReference type="Proteomes" id="UP000239997"/>
    </source>
</evidence>
<evidence type="ECO:0000256" key="6">
    <source>
        <dbReference type="ARBA" id="ARBA00023004"/>
    </source>
</evidence>
<reference evidence="10 12" key="2">
    <citation type="submission" date="2018-03" db="EMBL/GenBank/DDBJ databases">
        <title>Genomic Encyclopedia of Archaeal and Bacterial Type Strains, Phase II (KMG-II): from individual species to whole genera.</title>
        <authorList>
            <person name="Goeker M."/>
        </authorList>
    </citation>
    <scope>NUCLEOTIDE SEQUENCE [LARGE SCALE GENOMIC DNA]</scope>
    <source>
        <strain evidence="10 12">DSM 22727</strain>
    </source>
</reference>
<dbReference type="Gene3D" id="1.10.760.10">
    <property type="entry name" value="Cytochrome c-like domain"/>
    <property type="match status" value="2"/>
</dbReference>
<keyword evidence="4" id="KW-0732">Signal</keyword>
<dbReference type="EMBL" id="PVNA01000005">
    <property type="protein sequence ID" value="PRX12846.1"/>
    <property type="molecule type" value="Genomic_DNA"/>
</dbReference>
<dbReference type="Gene3D" id="1.20.1420.20">
    <property type="entry name" value="M75 peptidase, HXXE motif"/>
    <property type="match status" value="1"/>
</dbReference>
<dbReference type="InterPro" id="IPR051395">
    <property type="entry name" value="Cytochrome_c_Peroxidase/MauG"/>
</dbReference>
<evidence type="ECO:0000256" key="2">
    <source>
        <dbReference type="ARBA" id="ARBA00022617"/>
    </source>
</evidence>
<dbReference type="GO" id="GO:0020037">
    <property type="term" value="F:heme binding"/>
    <property type="evidence" value="ECO:0007669"/>
    <property type="project" value="InterPro"/>
</dbReference>
<dbReference type="GO" id="GO:0030313">
    <property type="term" value="C:cell envelope"/>
    <property type="evidence" value="ECO:0007669"/>
    <property type="project" value="UniProtKB-SubCell"/>
</dbReference>
<keyword evidence="2 7" id="KW-0349">Heme</keyword>
<accession>A0A084JVE1</accession>
<keyword evidence="12" id="KW-1185">Reference proteome</keyword>
<comment type="caution">
    <text evidence="9">The sequence shown here is derived from an EMBL/GenBank/DDBJ whole genome shotgun (WGS) entry which is preliminary data.</text>
</comment>
<sequence length="602" mass="68973">MKGIKMFLNKACIIAGLIFLLTSCNQNKDYRISEPVNQNQALQDLYINDINECKFFTAQLSVSKNRDSLEFYFLKARNSFKKVEPILSFHDINNYNFLNAPNILKVEEEDLTDIKINNPQSFQTLEELIFTDQLDVESIHKTSNIIASRLELLSKNSDLSYYQPYHILWMVRKQILRTATTGVTGFDSPVLENSLDDAVTAFAKTEQILSLYSSKFKELPLENRWHTHFQKAKTFLQSTDFNHFNRYEFITNHIDPILKLWTATAKDWKVDFPMELAIKNEATSLFSNETLSLEYFAKTTQLSSNDRQVALGKQLFNDSNLSSTKSISCATCHIEQLAFTDGISKPIGLTRNSPTLTYSAYQQGFFYDKRAGSLEGQIVSVINNSNEFHSDLKSFTKAIETDSSYVNQFKTAYNVTINQQTVRKAIADYVRSLNEWDSKWDKNIRGEQNDLTASEINGFNLFNGKAKCATCHFAPVFNGTVPPDYMDTEMEHLGVPESPVVSNGRIDPDLGRYDVFKTENRKHFFKTPTIRNIELTAPYMHNGVYQTLEEVVDFYNRGGGYGIGIIDQEYQTLPTEPLNLSQEEMDDIINFMKTLTDARFID</sequence>
<reference evidence="9 11" key="1">
    <citation type="submission" date="2014-07" db="EMBL/GenBank/DDBJ databases">
        <title>Draft genome sequence of Nonlabens ulvanivorans, an ulvan degrading bacterium.</title>
        <authorList>
            <person name="Kopel M."/>
            <person name="Helbert W."/>
            <person name="Henrissat B."/>
            <person name="Doniger T."/>
            <person name="Banin E."/>
        </authorList>
    </citation>
    <scope>NUCLEOTIDE SEQUENCE [LARGE SCALE GENOMIC DNA]</scope>
    <source>
        <strain evidence="9 11">PLR</strain>
    </source>
</reference>
<dbReference type="InterPro" id="IPR038352">
    <property type="entry name" value="Imelysin_sf"/>
</dbReference>
<dbReference type="PROSITE" id="PS51007">
    <property type="entry name" value="CYTC"/>
    <property type="match status" value="2"/>
</dbReference>
<feature type="domain" description="Cytochrome c" evidence="8">
    <location>
        <begin position="307"/>
        <end position="434"/>
    </location>
</feature>
<evidence type="ECO:0000256" key="1">
    <source>
        <dbReference type="ARBA" id="ARBA00004196"/>
    </source>
</evidence>
<dbReference type="InterPro" id="IPR036909">
    <property type="entry name" value="Cyt_c-like_dom_sf"/>
</dbReference>
<dbReference type="InterPro" id="IPR004852">
    <property type="entry name" value="Di-haem_cyt_c_peroxidsae"/>
</dbReference>
<evidence type="ECO:0000259" key="8">
    <source>
        <dbReference type="PROSITE" id="PS51007"/>
    </source>
</evidence>
<dbReference type="Pfam" id="PF03150">
    <property type="entry name" value="CCP_MauG"/>
    <property type="match status" value="1"/>
</dbReference>
<keyword evidence="3 7" id="KW-0479">Metal-binding</keyword>
<proteinExistence type="predicted"/>
<dbReference type="OrthoDB" id="9805202at2"/>
<keyword evidence="10" id="KW-0575">Peroxidase</keyword>
<dbReference type="SUPFAM" id="SSF46626">
    <property type="entry name" value="Cytochrome c"/>
    <property type="match status" value="2"/>
</dbReference>
<evidence type="ECO:0000256" key="7">
    <source>
        <dbReference type="PROSITE-ProRule" id="PRU00433"/>
    </source>
</evidence>